<reference evidence="1" key="1">
    <citation type="journal article" date="2015" name="Nature">
        <title>Complex archaea that bridge the gap between prokaryotes and eukaryotes.</title>
        <authorList>
            <person name="Spang A."/>
            <person name="Saw J.H."/>
            <person name="Jorgensen S.L."/>
            <person name="Zaremba-Niedzwiedzka K."/>
            <person name="Martijn J."/>
            <person name="Lind A.E."/>
            <person name="van Eijk R."/>
            <person name="Schleper C."/>
            <person name="Guy L."/>
            <person name="Ettema T.J."/>
        </authorList>
    </citation>
    <scope>NUCLEOTIDE SEQUENCE</scope>
</reference>
<organism evidence="1">
    <name type="scientific">marine sediment metagenome</name>
    <dbReference type="NCBI Taxonomy" id="412755"/>
    <lineage>
        <taxon>unclassified sequences</taxon>
        <taxon>metagenomes</taxon>
        <taxon>ecological metagenomes</taxon>
    </lineage>
</organism>
<evidence type="ECO:0000313" key="1">
    <source>
        <dbReference type="EMBL" id="KKM79281.1"/>
    </source>
</evidence>
<protein>
    <submittedName>
        <fullName evidence="1">Uncharacterized protein</fullName>
    </submittedName>
</protein>
<accession>A0A0F9KWW4</accession>
<feature type="non-terminal residue" evidence="1">
    <location>
        <position position="1"/>
    </location>
</feature>
<gene>
    <name evidence="1" type="ORF">LCGC14_1351420</name>
</gene>
<name>A0A0F9KWW4_9ZZZZ</name>
<comment type="caution">
    <text evidence="1">The sequence shown here is derived from an EMBL/GenBank/DDBJ whole genome shotgun (WGS) entry which is preliminary data.</text>
</comment>
<proteinExistence type="predicted"/>
<dbReference type="AlphaFoldDB" id="A0A0F9KWW4"/>
<dbReference type="EMBL" id="LAZR01008355">
    <property type="protein sequence ID" value="KKM79281.1"/>
    <property type="molecule type" value="Genomic_DNA"/>
</dbReference>
<sequence>FKRIYRSMRSEFRKLYRLNAIYLDQENYFSYQDADISILRTDYTSDPKDLIPAADPNAFSNKEKMQKSQMILERAGMSPGYNPIAVEKRWLASLDIPDVKEVFPTQMVEGEDGSSQEQYVFPPQPDPELEIKKADMQRRTLEGKQRGEVDAMKAESQIMVDQADILVKMAQAEVAADTPEYKRLELLLKEQESIRKSLVEMAKIDESKREAKAGVDGKSSNSSS</sequence>